<keyword evidence="2" id="KW-1185">Reference proteome</keyword>
<name>A0A6C2CA89_9LACO</name>
<dbReference type="AlphaFoldDB" id="A0A6C2CA89"/>
<sequence>MTKKIWWIIGVLLAVVIAGGGTFAYVKAHPTKAAAAKMSDAEWRKLDIKKQFELAPEGHYVHLTKTSKFLYKTTWTKNDLYKWYGSGKLPNDEKNTFGTSKTFDNTKIVDTSLDSGEVSYIWGALADNGEFNKYATKYPDKVYEPYFDNLKDAKKDTDVSQYVTEIVR</sequence>
<evidence type="ECO:0000313" key="1">
    <source>
        <dbReference type="EMBL" id="TYC51060.1"/>
    </source>
</evidence>
<evidence type="ECO:0000313" key="2">
    <source>
        <dbReference type="Proteomes" id="UP000371977"/>
    </source>
</evidence>
<comment type="caution">
    <text evidence="1">The sequence shown here is derived from an EMBL/GenBank/DDBJ whole genome shotgun (WGS) entry which is preliminary data.</text>
</comment>
<dbReference type="EMBL" id="SDGZ01000003">
    <property type="protein sequence ID" value="TYC51060.1"/>
    <property type="molecule type" value="Genomic_DNA"/>
</dbReference>
<dbReference type="Proteomes" id="UP000371977">
    <property type="component" value="Unassembled WGS sequence"/>
</dbReference>
<dbReference type="OrthoDB" id="2146155at2"/>
<protein>
    <submittedName>
        <fullName evidence="1">Uncharacterized protein</fullName>
    </submittedName>
</protein>
<organism evidence="1 2">
    <name type="scientific">Weissella muntiaci</name>
    <dbReference type="NCBI Taxonomy" id="2508881"/>
    <lineage>
        <taxon>Bacteria</taxon>
        <taxon>Bacillati</taxon>
        <taxon>Bacillota</taxon>
        <taxon>Bacilli</taxon>
        <taxon>Lactobacillales</taxon>
        <taxon>Lactobacillaceae</taxon>
        <taxon>Weissella</taxon>
    </lineage>
</organism>
<reference evidence="1 2" key="1">
    <citation type="submission" date="2019-01" db="EMBL/GenBank/DDBJ databases">
        <title>Weissella sp. nov., a novel lactic acid bacterium isolated from animal feces.</title>
        <authorList>
            <person name="Wang L.-T."/>
        </authorList>
    </citation>
    <scope>NUCLEOTIDE SEQUENCE [LARGE SCALE GENOMIC DNA]</scope>
    <source>
        <strain evidence="1 2">8H-2</strain>
    </source>
</reference>
<accession>A0A6C2CA89</accession>
<proteinExistence type="predicted"/>
<dbReference type="RefSeq" id="WP_148621646.1">
    <property type="nucleotide sequence ID" value="NZ_SDGZ01000003.1"/>
</dbReference>
<gene>
    <name evidence="1" type="ORF">ESZ50_00565</name>
</gene>